<dbReference type="InterPro" id="IPR016155">
    <property type="entry name" value="Mopterin_synth/thiamin_S_b"/>
</dbReference>
<keyword evidence="2" id="KW-1185">Reference proteome</keyword>
<protein>
    <submittedName>
        <fullName evidence="1">Sulfur carrier protein</fullName>
    </submittedName>
</protein>
<accession>A0A7W8H8B4</accession>
<dbReference type="RefSeq" id="WP_183770995.1">
    <property type="nucleotide sequence ID" value="NZ_JACHFW010000001.1"/>
</dbReference>
<dbReference type="PANTHER" id="PTHR34472">
    <property type="entry name" value="SULFUR CARRIER PROTEIN THIS"/>
    <property type="match status" value="1"/>
</dbReference>
<dbReference type="NCBIfam" id="TIGR01683">
    <property type="entry name" value="thiS"/>
    <property type="match status" value="1"/>
</dbReference>
<dbReference type="Proteomes" id="UP000543642">
    <property type="component" value="Unassembled WGS sequence"/>
</dbReference>
<dbReference type="InterPro" id="IPR010035">
    <property type="entry name" value="Thi_S"/>
</dbReference>
<dbReference type="Gene3D" id="3.10.20.30">
    <property type="match status" value="1"/>
</dbReference>
<name>A0A7W8H8B4_9FIRM</name>
<dbReference type="InterPro" id="IPR012675">
    <property type="entry name" value="Beta-grasp_dom_sf"/>
</dbReference>
<dbReference type="InterPro" id="IPR003749">
    <property type="entry name" value="ThiS/MoaD-like"/>
</dbReference>
<reference evidence="1 2" key="1">
    <citation type="submission" date="2020-08" db="EMBL/GenBank/DDBJ databases">
        <title>Genomic Encyclopedia of Type Strains, Phase IV (KMG-IV): sequencing the most valuable type-strain genomes for metagenomic binning, comparative biology and taxonomic classification.</title>
        <authorList>
            <person name="Goeker M."/>
        </authorList>
    </citation>
    <scope>NUCLEOTIDE SEQUENCE [LARGE SCALE GENOMIC DNA]</scope>
    <source>
        <strain evidence="1 2">DSM 106146</strain>
    </source>
</reference>
<gene>
    <name evidence="1" type="ORF">HNP82_000452</name>
</gene>
<dbReference type="CDD" id="cd00565">
    <property type="entry name" value="Ubl_ThiS"/>
    <property type="match status" value="1"/>
</dbReference>
<proteinExistence type="predicted"/>
<comment type="caution">
    <text evidence="1">The sequence shown here is derived from an EMBL/GenBank/DDBJ whole genome shotgun (WGS) entry which is preliminary data.</text>
</comment>
<organism evidence="1 2">
    <name type="scientific">Catenibacillus scindens</name>
    <dbReference type="NCBI Taxonomy" id="673271"/>
    <lineage>
        <taxon>Bacteria</taxon>
        <taxon>Bacillati</taxon>
        <taxon>Bacillota</taxon>
        <taxon>Clostridia</taxon>
        <taxon>Lachnospirales</taxon>
        <taxon>Lachnospiraceae</taxon>
        <taxon>Catenibacillus</taxon>
    </lineage>
</organism>
<dbReference type="SUPFAM" id="SSF54285">
    <property type="entry name" value="MoaD/ThiS"/>
    <property type="match status" value="1"/>
</dbReference>
<evidence type="ECO:0000313" key="1">
    <source>
        <dbReference type="EMBL" id="MBB5263358.1"/>
    </source>
</evidence>
<dbReference type="Pfam" id="PF02597">
    <property type="entry name" value="ThiS"/>
    <property type="match status" value="1"/>
</dbReference>
<sequence>MKVNGKIYSLAQPLSLKDFLEEKGFNSDRVAVELNGDIIPKGAYETTMLSDADTLEVVHFVGGG</sequence>
<dbReference type="PANTHER" id="PTHR34472:SF1">
    <property type="entry name" value="SULFUR CARRIER PROTEIN THIS"/>
    <property type="match status" value="1"/>
</dbReference>
<evidence type="ECO:0000313" key="2">
    <source>
        <dbReference type="Proteomes" id="UP000543642"/>
    </source>
</evidence>
<dbReference type="AlphaFoldDB" id="A0A7W8H8B4"/>
<dbReference type="EMBL" id="JACHFW010000001">
    <property type="protein sequence ID" value="MBB5263358.1"/>
    <property type="molecule type" value="Genomic_DNA"/>
</dbReference>